<sequence length="101" mass="10829">MDQSQAIPSPAGGAGTGAPPTPFKRRERVPVFTPSLKTVDFEKVCAIFASNCAPPCYPPEEDTQPDAGVTPAVQARLETVQSSGSHWFVRLQAIKVSMSER</sequence>
<gene>
    <name evidence="2" type="ORF">KIPB_014071</name>
</gene>
<keyword evidence="3" id="KW-1185">Reference proteome</keyword>
<protein>
    <submittedName>
        <fullName evidence="2">Uncharacterized protein</fullName>
    </submittedName>
</protein>
<comment type="caution">
    <text evidence="2">The sequence shown here is derived from an EMBL/GenBank/DDBJ whole genome shotgun (WGS) entry which is preliminary data.</text>
</comment>
<organism evidence="2 3">
    <name type="scientific">Kipferlia bialata</name>
    <dbReference type="NCBI Taxonomy" id="797122"/>
    <lineage>
        <taxon>Eukaryota</taxon>
        <taxon>Metamonada</taxon>
        <taxon>Carpediemonas-like organisms</taxon>
        <taxon>Kipferlia</taxon>
    </lineage>
</organism>
<proteinExistence type="predicted"/>
<dbReference type="EMBL" id="BDIP01007028">
    <property type="protein sequence ID" value="GCA64367.1"/>
    <property type="molecule type" value="Genomic_DNA"/>
</dbReference>
<reference evidence="2 3" key="1">
    <citation type="journal article" date="2018" name="PLoS ONE">
        <title>The draft genome of Kipferlia bialata reveals reductive genome evolution in fornicate parasites.</title>
        <authorList>
            <person name="Tanifuji G."/>
            <person name="Takabayashi S."/>
            <person name="Kume K."/>
            <person name="Takagi M."/>
            <person name="Nakayama T."/>
            <person name="Kamikawa R."/>
            <person name="Inagaki Y."/>
            <person name="Hashimoto T."/>
        </authorList>
    </citation>
    <scope>NUCLEOTIDE SEQUENCE [LARGE SCALE GENOMIC DNA]</scope>
    <source>
        <strain evidence="2">NY0173</strain>
    </source>
</reference>
<dbReference type="Proteomes" id="UP000265618">
    <property type="component" value="Unassembled WGS sequence"/>
</dbReference>
<name>A0A391NTB6_9EUKA</name>
<evidence type="ECO:0000313" key="2">
    <source>
        <dbReference type="EMBL" id="GCA64367.1"/>
    </source>
</evidence>
<evidence type="ECO:0000256" key="1">
    <source>
        <dbReference type="SAM" id="MobiDB-lite"/>
    </source>
</evidence>
<feature type="region of interest" description="Disordered" evidence="1">
    <location>
        <begin position="1"/>
        <end position="27"/>
    </location>
</feature>
<evidence type="ECO:0000313" key="3">
    <source>
        <dbReference type="Proteomes" id="UP000265618"/>
    </source>
</evidence>
<dbReference type="AlphaFoldDB" id="A0A391NTB6"/>
<accession>A0A391NTB6</accession>